<keyword evidence="1" id="KW-0732">Signal</keyword>
<proteinExistence type="predicted"/>
<evidence type="ECO:0000313" key="2">
    <source>
        <dbReference type="EMBL" id="BAS00656.1"/>
    </source>
</evidence>
<reference evidence="4" key="3">
    <citation type="journal article" date="2016" name="Genome Announc.">
        <title>Revised genome sequence of the purple photosynthetic bacterium Blastochloris viridis.</title>
        <authorList>
            <person name="Liu L.N."/>
            <person name="Faulkner M."/>
            <person name="Liu X."/>
            <person name="Huang F."/>
            <person name="Darby A.C."/>
            <person name="Hall N."/>
        </authorList>
    </citation>
    <scope>NUCLEOTIDE SEQUENCE [LARGE SCALE GENOMIC DNA]</scope>
    <source>
        <strain evidence="4">ATCC 19567 / DSM 133 / F</strain>
    </source>
</reference>
<sequence length="570" mass="61430">MTKMTRRDFAVSAAALAASTVAAAAAGSAEVRSARLPKAYPIAGDITTTLERTIVPEPTPPVALRLADAAKFNTYGYGGWRYGTGLPADRRFDLMPFAVSERSTKPVPLLRFFSISDIHITDKESPSSAIYLGLLDANGSAYAPVMLTTTHVLDAAVQTVNALHERKPFDFGISLGDACNNTQYNELRWYIDVLDGGVITPSSGAHAGADTIDYQRPYRAVGLDRSIPWYQTLGNHDHFWMGSAPVTDHLRQSYVTSEVLALGDIFAPGGVDRRDYYVGTLDGATPYGTIRGVGPVGEFEAPPKVAADPDRRSLRRQEWMGEFFKTSSHPVGHGFAKADADAGFACYSFRPKPGLPLKIIVLDNTQADDDIDTPASPTSSPGYAHGSLDKARFDWLVRELDGGQAAGELMIIAAHAPIGIEPVTSLVGWSTIAAVSEATLFARLHQYPNLILWMAGHRHTNAITAMKSPDPRRPELGFWQVETASLRDFPQQFRTFEIVRNGDGTLSILTTDVDPAIGRGTPAARSRAFAVAAEQIASRTASPGPLRPTGAGNAELVVPLSPDMRRKLGA</sequence>
<reference evidence="2" key="1">
    <citation type="journal article" date="2015" name="Genome Announc.">
        <title>Complete Genome Sequence of the Bacteriochlorophyll b-Producing Photosynthetic Bacterium Blastochloris viridis.</title>
        <authorList>
            <person name="Tsukatani Y."/>
            <person name="Hirose Y."/>
            <person name="Harada J."/>
            <person name="Misawa N."/>
            <person name="Mori K."/>
            <person name="Inoue K."/>
            <person name="Tamiaki H."/>
        </authorList>
    </citation>
    <scope>NUCLEOTIDE SEQUENCE [LARGE SCALE GENOMIC DNA]</scope>
    <source>
        <strain evidence="2">DSM 133</strain>
    </source>
</reference>
<dbReference type="InterPro" id="IPR006311">
    <property type="entry name" value="TAT_signal"/>
</dbReference>
<evidence type="ECO:0000256" key="1">
    <source>
        <dbReference type="SAM" id="SignalP"/>
    </source>
</evidence>
<dbReference type="SUPFAM" id="SSF56300">
    <property type="entry name" value="Metallo-dependent phosphatases"/>
    <property type="match status" value="1"/>
</dbReference>
<feature type="chain" id="PRO_5014229123" evidence="1">
    <location>
        <begin position="25"/>
        <end position="570"/>
    </location>
</feature>
<dbReference type="Proteomes" id="UP000065734">
    <property type="component" value="Chromosome I"/>
</dbReference>
<dbReference type="InterPro" id="IPR022507">
    <property type="entry name" value="Metallophosphoesterase_RPA4764"/>
</dbReference>
<dbReference type="Gene3D" id="3.60.21.10">
    <property type="match status" value="2"/>
</dbReference>
<dbReference type="NCBIfam" id="TIGR03768">
    <property type="entry name" value="RPA4764"/>
    <property type="match status" value="1"/>
</dbReference>
<gene>
    <name evidence="2" type="ORF">BV133_3062</name>
    <name evidence="3" type="ORF">BVIRIDIS_11290</name>
</gene>
<dbReference type="AlphaFoldDB" id="A0A0H5BEL1"/>
<name>A0A0H5BEL1_BLAVI</name>
<feature type="signal peptide" evidence="1">
    <location>
        <begin position="1"/>
        <end position="24"/>
    </location>
</feature>
<protein>
    <submittedName>
        <fullName evidence="3">Metallophosphoesterase, family</fullName>
    </submittedName>
</protein>
<dbReference type="EMBL" id="LN907867">
    <property type="protein sequence ID" value="CUU42126.1"/>
    <property type="molecule type" value="Genomic_DNA"/>
</dbReference>
<dbReference type="EMBL" id="AP014854">
    <property type="protein sequence ID" value="BAS00656.1"/>
    <property type="molecule type" value="Genomic_DNA"/>
</dbReference>
<evidence type="ECO:0000313" key="3">
    <source>
        <dbReference type="EMBL" id="CUU42126.1"/>
    </source>
</evidence>
<organism evidence="3 4">
    <name type="scientific">Blastochloris viridis</name>
    <name type="common">Rhodopseudomonas viridis</name>
    <dbReference type="NCBI Taxonomy" id="1079"/>
    <lineage>
        <taxon>Bacteria</taxon>
        <taxon>Pseudomonadati</taxon>
        <taxon>Pseudomonadota</taxon>
        <taxon>Alphaproteobacteria</taxon>
        <taxon>Hyphomicrobiales</taxon>
        <taxon>Blastochloridaceae</taxon>
        <taxon>Blastochloris</taxon>
    </lineage>
</organism>
<dbReference type="OrthoDB" id="651281at2"/>
<reference evidence="3" key="2">
    <citation type="submission" date="2015-11" db="EMBL/GenBank/DDBJ databases">
        <authorList>
            <person name="Zhang Y."/>
            <person name="Guo Z."/>
        </authorList>
    </citation>
    <scope>NUCLEOTIDE SEQUENCE</scope>
    <source>
        <strain evidence="3">1</strain>
    </source>
</reference>
<dbReference type="STRING" id="1079.BVIR_1684"/>
<dbReference type="PATRIC" id="fig|1079.6.peg.1747"/>
<keyword evidence="4" id="KW-1185">Reference proteome</keyword>
<dbReference type="InterPro" id="IPR029052">
    <property type="entry name" value="Metallo-depent_PP-like"/>
</dbReference>
<dbReference type="PROSITE" id="PS51318">
    <property type="entry name" value="TAT"/>
    <property type="match status" value="1"/>
</dbReference>
<dbReference type="KEGG" id="bvr:BVIR_1684"/>
<evidence type="ECO:0000313" key="4">
    <source>
        <dbReference type="Proteomes" id="UP000065734"/>
    </source>
</evidence>
<dbReference type="CDD" id="cd00838">
    <property type="entry name" value="MPP_superfamily"/>
    <property type="match status" value="1"/>
</dbReference>
<accession>A0A0H5BEL1</accession>